<keyword evidence="5" id="KW-1185">Reference proteome</keyword>
<dbReference type="Proteomes" id="UP000472273">
    <property type="component" value="Unplaced"/>
</dbReference>
<sequence length="318" mass="36081">MDSTQLHHLVEQQQQQINQLLQSNQTLQNQVTQLVNHITSLQIPTAPSAPPLRKSPVSMPEKFSGQMDMFPAFWGQCQLFMSLRPEDFPNDRAKVGFIISLLSAQAAKWATPLLTQDSPLLDNFQGFQQQMRIMFENPIKTQTVARRLWDIYQGKRPLQEYIAEFHLLCMDSTWNESAHMDAFQEGLADNIKDELVHAEWAATLDALVTQCLRIEARLQQRGSKQPIVEPSSLPRLQTMPPKVSQTMVKTEELMELGVLRPRLTVREHSRRFQEGLCLYCRGSGYFANSCKRRGTRKPVPESIPDPSGNGVGPTSGKP</sequence>
<dbReference type="Ensembl" id="ENSPTXT00000008829.1">
    <property type="protein sequence ID" value="ENSPTXP00000008533.1"/>
    <property type="gene ID" value="ENSPTXG00000006172.1"/>
</dbReference>
<feature type="domain" description="DUF4939" evidence="3">
    <location>
        <begin position="52"/>
        <end position="135"/>
    </location>
</feature>
<feature type="coiled-coil region" evidence="1">
    <location>
        <begin position="10"/>
        <end position="37"/>
    </location>
</feature>
<reference evidence="4" key="1">
    <citation type="submission" date="2025-08" db="UniProtKB">
        <authorList>
            <consortium name="Ensembl"/>
        </authorList>
    </citation>
    <scope>IDENTIFICATION</scope>
</reference>
<keyword evidence="1" id="KW-0175">Coiled coil</keyword>
<evidence type="ECO:0000313" key="5">
    <source>
        <dbReference type="Proteomes" id="UP000472273"/>
    </source>
</evidence>
<dbReference type="InterPro" id="IPR032549">
    <property type="entry name" value="DUF4939"/>
</dbReference>
<protein>
    <recommendedName>
        <fullName evidence="3">DUF4939 domain-containing protein</fullName>
    </recommendedName>
</protein>
<accession>A0A670YBY3</accession>
<feature type="region of interest" description="Disordered" evidence="2">
    <location>
        <begin position="291"/>
        <end position="318"/>
    </location>
</feature>
<reference evidence="4" key="2">
    <citation type="submission" date="2025-09" db="UniProtKB">
        <authorList>
            <consortium name="Ensembl"/>
        </authorList>
    </citation>
    <scope>IDENTIFICATION</scope>
</reference>
<evidence type="ECO:0000313" key="4">
    <source>
        <dbReference type="Ensembl" id="ENSPTXP00000008533.1"/>
    </source>
</evidence>
<dbReference type="OMA" id="RRCRMED"/>
<evidence type="ECO:0000259" key="3">
    <source>
        <dbReference type="Pfam" id="PF16297"/>
    </source>
</evidence>
<proteinExistence type="predicted"/>
<evidence type="ECO:0000256" key="1">
    <source>
        <dbReference type="SAM" id="Coils"/>
    </source>
</evidence>
<dbReference type="Pfam" id="PF16297">
    <property type="entry name" value="DUF4939"/>
    <property type="match status" value="1"/>
</dbReference>
<feature type="compositionally biased region" description="Gly residues" evidence="2">
    <location>
        <begin position="309"/>
        <end position="318"/>
    </location>
</feature>
<dbReference type="InterPro" id="IPR032567">
    <property type="entry name" value="RTL1-rel"/>
</dbReference>
<dbReference type="PANTHER" id="PTHR15503">
    <property type="entry name" value="LDOC1 RELATED"/>
    <property type="match status" value="1"/>
</dbReference>
<name>A0A670YBY3_PSETE</name>
<organism evidence="4 5">
    <name type="scientific">Pseudonaja textilis</name>
    <name type="common">Eastern brown snake</name>
    <dbReference type="NCBI Taxonomy" id="8673"/>
    <lineage>
        <taxon>Eukaryota</taxon>
        <taxon>Metazoa</taxon>
        <taxon>Chordata</taxon>
        <taxon>Craniata</taxon>
        <taxon>Vertebrata</taxon>
        <taxon>Euteleostomi</taxon>
        <taxon>Lepidosauria</taxon>
        <taxon>Squamata</taxon>
        <taxon>Bifurcata</taxon>
        <taxon>Unidentata</taxon>
        <taxon>Episquamata</taxon>
        <taxon>Toxicofera</taxon>
        <taxon>Serpentes</taxon>
        <taxon>Colubroidea</taxon>
        <taxon>Elapidae</taxon>
        <taxon>Hydrophiinae</taxon>
        <taxon>Pseudonaja</taxon>
    </lineage>
</organism>
<dbReference type="PANTHER" id="PTHR15503:SF22">
    <property type="entry name" value="TRANSPOSON TY3-I GAG POLYPROTEIN"/>
    <property type="match status" value="1"/>
</dbReference>
<dbReference type="GeneTree" id="ENSGT00950000183173"/>
<evidence type="ECO:0000256" key="2">
    <source>
        <dbReference type="SAM" id="MobiDB-lite"/>
    </source>
</evidence>
<dbReference type="AlphaFoldDB" id="A0A670YBY3"/>